<proteinExistence type="predicted"/>
<reference evidence="2 3" key="1">
    <citation type="submission" date="2015-01" db="EMBL/GenBank/DDBJ databases">
        <title>The Genome Sequence of Cladophialophora immunda CBS83496.</title>
        <authorList>
            <consortium name="The Broad Institute Genomics Platform"/>
            <person name="Cuomo C."/>
            <person name="de Hoog S."/>
            <person name="Gorbushina A."/>
            <person name="Stielow B."/>
            <person name="Teixiera M."/>
            <person name="Abouelleil A."/>
            <person name="Chapman S.B."/>
            <person name="Priest M."/>
            <person name="Young S.K."/>
            <person name="Wortman J."/>
            <person name="Nusbaum C."/>
            <person name="Birren B."/>
        </authorList>
    </citation>
    <scope>NUCLEOTIDE SEQUENCE [LARGE SCALE GENOMIC DNA]</scope>
    <source>
        <strain evidence="2 3">CBS 83496</strain>
    </source>
</reference>
<organism evidence="2 3">
    <name type="scientific">Cladophialophora immunda</name>
    <dbReference type="NCBI Taxonomy" id="569365"/>
    <lineage>
        <taxon>Eukaryota</taxon>
        <taxon>Fungi</taxon>
        <taxon>Dikarya</taxon>
        <taxon>Ascomycota</taxon>
        <taxon>Pezizomycotina</taxon>
        <taxon>Eurotiomycetes</taxon>
        <taxon>Chaetothyriomycetidae</taxon>
        <taxon>Chaetothyriales</taxon>
        <taxon>Herpotrichiellaceae</taxon>
        <taxon>Cladophialophora</taxon>
    </lineage>
</organism>
<keyword evidence="1" id="KW-0472">Membrane</keyword>
<dbReference type="GeneID" id="27349392"/>
<dbReference type="HOGENOM" id="CLU_253065_0_0_1"/>
<evidence type="ECO:0000313" key="2">
    <source>
        <dbReference type="EMBL" id="KIW24487.1"/>
    </source>
</evidence>
<gene>
    <name evidence="2" type="ORF">PV07_10198</name>
</gene>
<dbReference type="Proteomes" id="UP000054466">
    <property type="component" value="Unassembled WGS sequence"/>
</dbReference>
<feature type="transmembrane region" description="Helical" evidence="1">
    <location>
        <begin position="557"/>
        <end position="576"/>
    </location>
</feature>
<feature type="transmembrane region" description="Helical" evidence="1">
    <location>
        <begin position="582"/>
        <end position="601"/>
    </location>
</feature>
<sequence>MFSPYQVLPFLDIISNEIITEVRRDDNVTDDPEAIEHNTKMYNKVMNTIDTSLSLLRGNGAAQGIHAFEDVSLKANGQSEPFGFEAPKDASKPIGKTPEQIAAIEEVRKFLKGEKSKGAALTMNTMVNAATPILNNFDEVLSQPNLDKYNATLNTSPIVGLAGRAIRYLNKTATGDGTGTITESWAHLDNLPAEADTTKGEVHMFPYFGSFYLSVGRSLWRKEPRPMTDSKRAEAKNNWPKLYLDGWKKVGDQCMPAADLVSVAAHAESVTADAMPTFNLFIVDKDGKVKVFKGNDLKDNMTFSDVTVTSGGKPSTVKFKNICYYAGKLYGIDTSSYSWSINPKDKDVTKLEIKDKTLQATTEALSSNEEGLIALRNKKLYRQRVSKALDDEERAKEDTSWNLVIDSPEITHIGVAAPGSLLDLKTLTQMLRDQYLKTQVDVMPMVRTISRSSKQHLALLRLMSKDADEYEKASDDSAKAKIKERAVARGVQGALKIATTINKASVNASNAIVNMGVALRGISKELTTLQKRMEGELATLKKTLESQQGALKKIRDVQFWSLVVILISAVLIILTAGVAAPAVVIGLGCIFAAAFIVNKIYESKESEMMSDIAKTEASISSLNTSLKTVKAITPKFGELEIQYQALNMFWGRMTQNSGDLLGWTKDLADELFDDMFSSLTIETAKENATDLESGSQKYLDMLNAQGIIIPESGTDSAGFSATFLEAPISSETTFQALIEAVNQPLGDDIQADKTEVTVLSSLPQSASSREFSVQTGNSEHQELKGQVSHEHQYYIPSRVQLLTDQACVSYSDQAIMALDRGDFDAFEGHMDVSTRLLDAPTVLKADMIIKSGKWFDIDLVKQGVSVWLNPGLKELLAYNNTTLYLDGLGSVSSGSLLMGAKFISGAVVMDTIKLAGIMQDWAKDINKDMTDEQKLAQAKPYLSNAAGLCGDLANVTAKLNNGFNTINHAVTDARNKVVTEIKAQEGLINSTNSGWWQKMGWIQDEIPMITQLFWSRERLMKAIQDRAEDYDAQRRRDIQPFEDKKATLEKLRDSGVIYQNQHLNWVDLVQKISMQFGRIWSTLVGVQSGIKEDIVFNSTIILEIDWPELKSNAQEVLSLLNVPANLDLPSMLRSGLTSNFATASAIAAAENLFSLEAPAIDGQEPADFESAEAPMQFALQAHPVLETSLSDGANETREFFKDVRAILVLPHVQTIKGYENTIGTVSIHSGMSETITMYVRCFVLIGKALNRLRALSAVQGKRLKKLESKDIEWMTFYKGTQQAIIDASRYVGTAKDGLEKSYKEFQSLSKLIKDNRDMFDAKIKPVDALMAVKQKEVDDYIFQLGADAAAVMFVGAAAGLAVVAGPTVAFKAASAALEAANKVDGFNTRNIFKTFYSKMNWDEFKASMTSLSALRDSLKTAVDSLDGLQQSFSDTLKYGKDLESQLRETQQRLTDFETARLIRTEKHGQDAAAVLADYLKDVNFEELIKGWDTVGDRSDYWNDVFNAQGYLLPNDLELK</sequence>
<keyword evidence="1" id="KW-1133">Transmembrane helix</keyword>
<keyword evidence="3" id="KW-1185">Reference proteome</keyword>
<evidence type="ECO:0000256" key="1">
    <source>
        <dbReference type="SAM" id="Phobius"/>
    </source>
</evidence>
<dbReference type="EMBL" id="KN847045">
    <property type="protein sequence ID" value="KIW24487.1"/>
    <property type="molecule type" value="Genomic_DNA"/>
</dbReference>
<dbReference type="OrthoDB" id="4525800at2759"/>
<dbReference type="VEuPathDB" id="FungiDB:PV07_10198"/>
<name>A0A0D2AHX9_9EURO</name>
<accession>A0A0D2AHX9</accession>
<dbReference type="RefSeq" id="XP_016244703.1">
    <property type="nucleotide sequence ID" value="XM_016397512.1"/>
</dbReference>
<evidence type="ECO:0000313" key="3">
    <source>
        <dbReference type="Proteomes" id="UP000054466"/>
    </source>
</evidence>
<keyword evidence="1" id="KW-0812">Transmembrane</keyword>
<protein>
    <submittedName>
        <fullName evidence="2">Uncharacterized protein</fullName>
    </submittedName>
</protein>